<sequence length="251" mass="27484">MFINTVIIFLRDLLPIFILFTYVQNTFRVQFSTKQLATLSATSLFGMLLFVASSANISEWFDGMGLELSQSALLLLSAFSFVAAAQVKQWQFLILQVALCSFAILKLASFYVYFLTASQGHGSLQILLIAACVGIGISLSFAVLWSFFLNELSSRFGQFINSLAFASFVAGHSAQISDNLAQVDVLGAGETLFDISHIIADKSEYGHLLSALFGFEAAPTSGFALFYLIIFALCFSAFKNHKAHFTKEPAP</sequence>
<reference evidence="2 3" key="1">
    <citation type="submission" date="2018-01" db="EMBL/GenBank/DDBJ databases">
        <title>Co-occurrence of chitin degradation, pigmentation and bioactivity in marine Pseudoalteromonas.</title>
        <authorList>
            <person name="Paulsen S."/>
            <person name="Gram L."/>
            <person name="Machado H."/>
        </authorList>
    </citation>
    <scope>NUCLEOTIDE SEQUENCE [LARGE SCALE GENOMIC DNA]</scope>
    <source>
        <strain evidence="2 3">S3663</strain>
    </source>
</reference>
<organism evidence="2 3">
    <name type="scientific">Pseudoalteromonas phenolica</name>
    <dbReference type="NCBI Taxonomy" id="161398"/>
    <lineage>
        <taxon>Bacteria</taxon>
        <taxon>Pseudomonadati</taxon>
        <taxon>Pseudomonadota</taxon>
        <taxon>Gammaproteobacteria</taxon>
        <taxon>Alteromonadales</taxon>
        <taxon>Pseudoalteromonadaceae</taxon>
        <taxon>Pseudoalteromonas</taxon>
    </lineage>
</organism>
<gene>
    <name evidence="2" type="ORF">C1E24_10095</name>
</gene>
<name>A0A5R9Q458_9GAMM</name>
<dbReference type="Proteomes" id="UP000309186">
    <property type="component" value="Unassembled WGS sequence"/>
</dbReference>
<evidence type="ECO:0000313" key="2">
    <source>
        <dbReference type="EMBL" id="TLX47147.1"/>
    </source>
</evidence>
<evidence type="ECO:0000313" key="3">
    <source>
        <dbReference type="Proteomes" id="UP000309186"/>
    </source>
</evidence>
<protein>
    <recommendedName>
        <fullName evidence="4">Iron transporter</fullName>
    </recommendedName>
</protein>
<dbReference type="RefSeq" id="WP_138481060.1">
    <property type="nucleotide sequence ID" value="NZ_PPSW01000014.1"/>
</dbReference>
<feature type="transmembrane region" description="Helical" evidence="1">
    <location>
        <begin position="92"/>
        <end position="114"/>
    </location>
</feature>
<feature type="transmembrane region" description="Helical" evidence="1">
    <location>
        <begin position="6"/>
        <end position="24"/>
    </location>
</feature>
<proteinExistence type="predicted"/>
<comment type="caution">
    <text evidence="2">The sequence shown here is derived from an EMBL/GenBank/DDBJ whole genome shotgun (WGS) entry which is preliminary data.</text>
</comment>
<evidence type="ECO:0000256" key="1">
    <source>
        <dbReference type="SAM" id="Phobius"/>
    </source>
</evidence>
<accession>A0A5R9Q458</accession>
<dbReference type="OrthoDB" id="5764104at2"/>
<keyword evidence="1" id="KW-1133">Transmembrane helix</keyword>
<feature type="transmembrane region" description="Helical" evidence="1">
    <location>
        <begin position="217"/>
        <end position="238"/>
    </location>
</feature>
<evidence type="ECO:0008006" key="4">
    <source>
        <dbReference type="Google" id="ProtNLM"/>
    </source>
</evidence>
<keyword evidence="1" id="KW-0472">Membrane</keyword>
<feature type="transmembrane region" description="Helical" evidence="1">
    <location>
        <begin position="36"/>
        <end position="56"/>
    </location>
</feature>
<feature type="transmembrane region" description="Helical" evidence="1">
    <location>
        <begin position="68"/>
        <end position="85"/>
    </location>
</feature>
<feature type="transmembrane region" description="Helical" evidence="1">
    <location>
        <begin position="126"/>
        <end position="147"/>
    </location>
</feature>
<keyword evidence="1" id="KW-0812">Transmembrane</keyword>
<dbReference type="AlphaFoldDB" id="A0A5R9Q458"/>
<dbReference type="EMBL" id="PPSW01000014">
    <property type="protein sequence ID" value="TLX47147.1"/>
    <property type="molecule type" value="Genomic_DNA"/>
</dbReference>